<sequence length="203" mass="23942">MKSSTYKVIIADDHTFFMDALKIVIEQYDDFKVVATCDNLQRLITLIEQSFFDLLILDINFNGIKSIEYLDIIKQSNKNFLIVCLSSYNQSYIKKEAFKNGIDFFYDKNDRLDDFPRILKELLEERKQIPILKLRPEDVDFTNRELDVLNALYEFTNDHEAAEYLKISLNTFKTHKQNLYKKSDSINNIQLIKYAIQKGLIVV</sequence>
<dbReference type="Pfam" id="PF00196">
    <property type="entry name" value="GerE"/>
    <property type="match status" value="1"/>
</dbReference>
<dbReference type="GO" id="GO:0003677">
    <property type="term" value="F:DNA binding"/>
    <property type="evidence" value="ECO:0007669"/>
    <property type="project" value="UniProtKB-KW"/>
</dbReference>
<accession>A0A1M5SLD8</accession>
<keyword evidence="1 3" id="KW-0597">Phosphoprotein</keyword>
<dbReference type="CDD" id="cd06170">
    <property type="entry name" value="LuxR_C_like"/>
    <property type="match status" value="1"/>
</dbReference>
<dbReference type="InterPro" id="IPR016032">
    <property type="entry name" value="Sig_transdc_resp-reg_C-effctor"/>
</dbReference>
<protein>
    <submittedName>
        <fullName evidence="6">DNA-binding response regulator, NarL/FixJ family, contains REC and HTH domains</fullName>
    </submittedName>
</protein>
<dbReference type="InterPro" id="IPR036388">
    <property type="entry name" value="WH-like_DNA-bd_sf"/>
</dbReference>
<dbReference type="RefSeq" id="WP_143155218.1">
    <property type="nucleotide sequence ID" value="NZ_BMEN01000001.1"/>
</dbReference>
<gene>
    <name evidence="6" type="ORF">SAMN05444281_0380</name>
</gene>
<dbReference type="PANTHER" id="PTHR45566:SF2">
    <property type="entry name" value="NARL SUBFAMILY"/>
    <property type="match status" value="1"/>
</dbReference>
<dbReference type="GO" id="GO:0006355">
    <property type="term" value="P:regulation of DNA-templated transcription"/>
    <property type="evidence" value="ECO:0007669"/>
    <property type="project" value="InterPro"/>
</dbReference>
<evidence type="ECO:0000313" key="6">
    <source>
        <dbReference type="EMBL" id="SHH39407.1"/>
    </source>
</evidence>
<feature type="domain" description="Response regulatory" evidence="5">
    <location>
        <begin position="7"/>
        <end position="123"/>
    </location>
</feature>
<dbReference type="PANTHER" id="PTHR45566">
    <property type="entry name" value="HTH-TYPE TRANSCRIPTIONAL REGULATOR YHJB-RELATED"/>
    <property type="match status" value="1"/>
</dbReference>
<feature type="modified residue" description="4-aspartylphosphate" evidence="3">
    <location>
        <position position="58"/>
    </location>
</feature>
<feature type="domain" description="HTH luxR-type" evidence="4">
    <location>
        <begin position="134"/>
        <end position="199"/>
    </location>
</feature>
<evidence type="ECO:0000313" key="7">
    <source>
        <dbReference type="Proteomes" id="UP000184109"/>
    </source>
</evidence>
<dbReference type="GO" id="GO:0000160">
    <property type="term" value="P:phosphorelay signal transduction system"/>
    <property type="evidence" value="ECO:0007669"/>
    <property type="project" value="InterPro"/>
</dbReference>
<dbReference type="STRING" id="1195760.SAMN05444281_0380"/>
<evidence type="ECO:0000256" key="1">
    <source>
        <dbReference type="ARBA" id="ARBA00022553"/>
    </source>
</evidence>
<organism evidence="6 7">
    <name type="scientific">Wenyingzhuangia marina</name>
    <dbReference type="NCBI Taxonomy" id="1195760"/>
    <lineage>
        <taxon>Bacteria</taxon>
        <taxon>Pseudomonadati</taxon>
        <taxon>Bacteroidota</taxon>
        <taxon>Flavobacteriia</taxon>
        <taxon>Flavobacteriales</taxon>
        <taxon>Flavobacteriaceae</taxon>
        <taxon>Wenyingzhuangia</taxon>
    </lineage>
</organism>
<dbReference type="Gene3D" id="3.40.50.2300">
    <property type="match status" value="1"/>
</dbReference>
<dbReference type="SUPFAM" id="SSF46894">
    <property type="entry name" value="C-terminal effector domain of the bipartite response regulators"/>
    <property type="match status" value="1"/>
</dbReference>
<dbReference type="SMART" id="SM00421">
    <property type="entry name" value="HTH_LUXR"/>
    <property type="match status" value="1"/>
</dbReference>
<dbReference type="InterPro" id="IPR000792">
    <property type="entry name" value="Tscrpt_reg_LuxR_C"/>
</dbReference>
<evidence type="ECO:0000256" key="2">
    <source>
        <dbReference type="ARBA" id="ARBA00023125"/>
    </source>
</evidence>
<evidence type="ECO:0000259" key="5">
    <source>
        <dbReference type="PROSITE" id="PS50110"/>
    </source>
</evidence>
<dbReference type="Gene3D" id="1.10.10.10">
    <property type="entry name" value="Winged helix-like DNA-binding domain superfamily/Winged helix DNA-binding domain"/>
    <property type="match status" value="1"/>
</dbReference>
<dbReference type="Proteomes" id="UP000184109">
    <property type="component" value="Unassembled WGS sequence"/>
</dbReference>
<evidence type="ECO:0000259" key="4">
    <source>
        <dbReference type="PROSITE" id="PS50043"/>
    </source>
</evidence>
<dbReference type="SMART" id="SM00448">
    <property type="entry name" value="REC"/>
    <property type="match status" value="1"/>
</dbReference>
<dbReference type="EMBL" id="FQXQ01000001">
    <property type="protein sequence ID" value="SHH39407.1"/>
    <property type="molecule type" value="Genomic_DNA"/>
</dbReference>
<dbReference type="InterPro" id="IPR011006">
    <property type="entry name" value="CheY-like_superfamily"/>
</dbReference>
<reference evidence="7" key="1">
    <citation type="submission" date="2016-11" db="EMBL/GenBank/DDBJ databases">
        <authorList>
            <person name="Varghese N."/>
            <person name="Submissions S."/>
        </authorList>
    </citation>
    <scope>NUCLEOTIDE SEQUENCE [LARGE SCALE GENOMIC DNA]</scope>
    <source>
        <strain evidence="7">DSM 100572</strain>
    </source>
</reference>
<dbReference type="OrthoDB" id="1200314at2"/>
<dbReference type="Pfam" id="PF00072">
    <property type="entry name" value="Response_reg"/>
    <property type="match status" value="1"/>
</dbReference>
<dbReference type="InterPro" id="IPR058245">
    <property type="entry name" value="NreC/VraR/RcsB-like_REC"/>
</dbReference>
<keyword evidence="2 6" id="KW-0238">DNA-binding</keyword>
<dbReference type="PROSITE" id="PS50043">
    <property type="entry name" value="HTH_LUXR_2"/>
    <property type="match status" value="1"/>
</dbReference>
<keyword evidence="7" id="KW-1185">Reference proteome</keyword>
<proteinExistence type="predicted"/>
<dbReference type="CDD" id="cd17535">
    <property type="entry name" value="REC_NarL-like"/>
    <property type="match status" value="1"/>
</dbReference>
<dbReference type="PROSITE" id="PS50110">
    <property type="entry name" value="RESPONSE_REGULATORY"/>
    <property type="match status" value="1"/>
</dbReference>
<dbReference type="InterPro" id="IPR001789">
    <property type="entry name" value="Sig_transdc_resp-reg_receiver"/>
</dbReference>
<evidence type="ECO:0000256" key="3">
    <source>
        <dbReference type="PROSITE-ProRule" id="PRU00169"/>
    </source>
</evidence>
<name>A0A1M5SLD8_9FLAO</name>
<dbReference type="AlphaFoldDB" id="A0A1M5SLD8"/>
<dbReference type="SUPFAM" id="SSF52172">
    <property type="entry name" value="CheY-like"/>
    <property type="match status" value="1"/>
</dbReference>
<dbReference type="InterPro" id="IPR051015">
    <property type="entry name" value="EvgA-like"/>
</dbReference>